<protein>
    <recommendedName>
        <fullName evidence="4">GOLD domain-containing protein</fullName>
    </recommendedName>
</protein>
<evidence type="ECO:0000313" key="3">
    <source>
        <dbReference type="Proteomes" id="UP000198846"/>
    </source>
</evidence>
<keyword evidence="1" id="KW-0732">Signal</keyword>
<accession>A0A1H3W1A0</accession>
<sequence>MKKYLLACLATLLLSCSVNDDDSLSSYQTLLPIESVDIPDTFELGEIYTITLFYIKPTNCHSFSDIYYSKDQNERTVSIISTVYTNTNCYEINATTEASFNFKATDPGVYKFMFWNGKDENNEDIYLNYDIPVIE</sequence>
<keyword evidence="3" id="KW-1185">Reference proteome</keyword>
<feature type="signal peptide" evidence="1">
    <location>
        <begin position="1"/>
        <end position="20"/>
    </location>
</feature>
<dbReference type="Proteomes" id="UP000198846">
    <property type="component" value="Unassembled WGS sequence"/>
</dbReference>
<dbReference type="PROSITE" id="PS51257">
    <property type="entry name" value="PROKAR_LIPOPROTEIN"/>
    <property type="match status" value="1"/>
</dbReference>
<gene>
    <name evidence="2" type="ORF">SAMN04487990_102132</name>
</gene>
<name>A0A1H3W1A0_BIZPA</name>
<dbReference type="AlphaFoldDB" id="A0A1H3W1A0"/>
<dbReference type="OrthoDB" id="893802at2"/>
<dbReference type="EMBL" id="FNQK01000002">
    <property type="protein sequence ID" value="SDZ80098.1"/>
    <property type="molecule type" value="Genomic_DNA"/>
</dbReference>
<feature type="chain" id="PRO_5011518978" description="GOLD domain-containing protein" evidence="1">
    <location>
        <begin position="21"/>
        <end position="135"/>
    </location>
</feature>
<proteinExistence type="predicted"/>
<evidence type="ECO:0000313" key="2">
    <source>
        <dbReference type="EMBL" id="SDZ80098.1"/>
    </source>
</evidence>
<dbReference type="RefSeq" id="WP_092131675.1">
    <property type="nucleotide sequence ID" value="NZ_FNQK01000002.1"/>
</dbReference>
<evidence type="ECO:0008006" key="4">
    <source>
        <dbReference type="Google" id="ProtNLM"/>
    </source>
</evidence>
<organism evidence="2 3">
    <name type="scientific">Bizionia paragorgiae</name>
    <dbReference type="NCBI Taxonomy" id="283786"/>
    <lineage>
        <taxon>Bacteria</taxon>
        <taxon>Pseudomonadati</taxon>
        <taxon>Bacteroidota</taxon>
        <taxon>Flavobacteriia</taxon>
        <taxon>Flavobacteriales</taxon>
        <taxon>Flavobacteriaceae</taxon>
        <taxon>Bizionia</taxon>
    </lineage>
</organism>
<evidence type="ECO:0000256" key="1">
    <source>
        <dbReference type="SAM" id="SignalP"/>
    </source>
</evidence>
<reference evidence="2 3" key="1">
    <citation type="submission" date="2016-10" db="EMBL/GenBank/DDBJ databases">
        <authorList>
            <person name="de Groot N.N."/>
        </authorList>
    </citation>
    <scope>NUCLEOTIDE SEQUENCE [LARGE SCALE GENOMIC DNA]</scope>
    <source>
        <strain evidence="2 3">DSM 23842</strain>
    </source>
</reference>
<dbReference type="STRING" id="283786.SAMN04487990_102132"/>